<name>A7S5R3_NEMVE</name>
<evidence type="ECO:0000256" key="2">
    <source>
        <dbReference type="ARBA" id="ARBA00006314"/>
    </source>
</evidence>
<evidence type="ECO:0000256" key="3">
    <source>
        <dbReference type="ARBA" id="ARBA00014635"/>
    </source>
</evidence>
<feature type="non-terminal residue" evidence="8">
    <location>
        <position position="193"/>
    </location>
</feature>
<evidence type="ECO:0000313" key="8">
    <source>
        <dbReference type="EMBL" id="EDO40919.1"/>
    </source>
</evidence>
<dbReference type="STRING" id="45351.A7S5R3"/>
<keyword evidence="6 7" id="KW-0472">Membrane</keyword>
<dbReference type="KEGG" id="nve:5512652"/>
<evidence type="ECO:0000256" key="7">
    <source>
        <dbReference type="SAM" id="Phobius"/>
    </source>
</evidence>
<dbReference type="eggNOG" id="ENOG502RYVA">
    <property type="taxonomic scope" value="Eukaryota"/>
</dbReference>
<dbReference type="GO" id="GO:0005765">
    <property type="term" value="C:lysosomal membrane"/>
    <property type="evidence" value="ECO:0000318"/>
    <property type="project" value="GO_Central"/>
</dbReference>
<protein>
    <recommendedName>
        <fullName evidence="3">Transmembrane protein 192</fullName>
    </recommendedName>
</protein>
<dbReference type="Pfam" id="PF14802">
    <property type="entry name" value="TMEM192"/>
    <property type="match status" value="1"/>
</dbReference>
<evidence type="ECO:0000256" key="1">
    <source>
        <dbReference type="ARBA" id="ARBA00004141"/>
    </source>
</evidence>
<dbReference type="OMA" id="HGCYIDK"/>
<gene>
    <name evidence="8" type="ORF">NEMVEDRAFT_v1g105700</name>
</gene>
<dbReference type="InParanoid" id="A7S5R3"/>
<evidence type="ECO:0000313" key="9">
    <source>
        <dbReference type="Proteomes" id="UP000001593"/>
    </source>
</evidence>
<keyword evidence="4 7" id="KW-0812">Transmembrane</keyword>
<dbReference type="Proteomes" id="UP000001593">
    <property type="component" value="Unassembled WGS sequence"/>
</dbReference>
<dbReference type="PhylomeDB" id="A7S5R3"/>
<dbReference type="PANTHER" id="PTHR31592:SF1">
    <property type="entry name" value="TRANSMEMBRANE PROTEIN 192"/>
    <property type="match status" value="1"/>
</dbReference>
<dbReference type="PANTHER" id="PTHR31592">
    <property type="entry name" value="TRANSMEMBRANE PROTEIN 192"/>
    <property type="match status" value="1"/>
</dbReference>
<accession>A7S5R3</accession>
<keyword evidence="5 7" id="KW-1133">Transmembrane helix</keyword>
<evidence type="ECO:0000256" key="5">
    <source>
        <dbReference type="ARBA" id="ARBA00022989"/>
    </source>
</evidence>
<feature type="transmembrane region" description="Helical" evidence="7">
    <location>
        <begin position="87"/>
        <end position="110"/>
    </location>
</feature>
<organism evidence="8 9">
    <name type="scientific">Nematostella vectensis</name>
    <name type="common">Starlet sea anemone</name>
    <dbReference type="NCBI Taxonomy" id="45351"/>
    <lineage>
        <taxon>Eukaryota</taxon>
        <taxon>Metazoa</taxon>
        <taxon>Cnidaria</taxon>
        <taxon>Anthozoa</taxon>
        <taxon>Hexacorallia</taxon>
        <taxon>Actiniaria</taxon>
        <taxon>Edwardsiidae</taxon>
        <taxon>Nematostella</taxon>
    </lineage>
</organism>
<keyword evidence="9" id="KW-1185">Reference proteome</keyword>
<feature type="transmembrane region" description="Helical" evidence="7">
    <location>
        <begin position="57"/>
        <end position="75"/>
    </location>
</feature>
<evidence type="ECO:0000256" key="6">
    <source>
        <dbReference type="ARBA" id="ARBA00023136"/>
    </source>
</evidence>
<feature type="transmembrane region" description="Helical" evidence="7">
    <location>
        <begin position="6"/>
        <end position="26"/>
    </location>
</feature>
<evidence type="ECO:0000256" key="4">
    <source>
        <dbReference type="ARBA" id="ARBA00022692"/>
    </source>
</evidence>
<reference evidence="8 9" key="1">
    <citation type="journal article" date="2007" name="Science">
        <title>Sea anemone genome reveals ancestral eumetazoan gene repertoire and genomic organization.</title>
        <authorList>
            <person name="Putnam N.H."/>
            <person name="Srivastava M."/>
            <person name="Hellsten U."/>
            <person name="Dirks B."/>
            <person name="Chapman J."/>
            <person name="Salamov A."/>
            <person name="Terry A."/>
            <person name="Shapiro H."/>
            <person name="Lindquist E."/>
            <person name="Kapitonov V.V."/>
            <person name="Jurka J."/>
            <person name="Genikhovich G."/>
            <person name="Grigoriev I.V."/>
            <person name="Lucas S.M."/>
            <person name="Steele R.E."/>
            <person name="Finnerty J.R."/>
            <person name="Technau U."/>
            <person name="Martindale M.Q."/>
            <person name="Rokhsar D.S."/>
        </authorList>
    </citation>
    <scope>NUCLEOTIDE SEQUENCE [LARGE SCALE GENOMIC DNA]</scope>
    <source>
        <strain evidence="9">CH2 X CH6</strain>
    </source>
</reference>
<dbReference type="HOGENOM" id="CLU_1412124_0_0_1"/>
<dbReference type="OrthoDB" id="6277625at2759"/>
<sequence>MSTGQEALFDFLILIHVALWLVIFLADRYLQHAHHISQGLGYLKLFRETKEIRRMPYNVLCLGNAVLLVLTALFANDNKIKPVIKMVQVLQIVFMLELVIMLPGIIWYLVKVIKFNKSKPSPDAEDTDFLNGFTATGLSQTTSETGFRDGEYLDEILEKQADMIRYLQQHNANLGRRLMKVMQQQAQTSPSHT</sequence>
<proteinExistence type="inferred from homology"/>
<dbReference type="AlphaFoldDB" id="A7S5R3"/>
<dbReference type="EMBL" id="DS469584">
    <property type="protein sequence ID" value="EDO40919.1"/>
    <property type="molecule type" value="Genomic_DNA"/>
</dbReference>
<comment type="similarity">
    <text evidence="2">Belongs to the TMEM192 family.</text>
</comment>
<comment type="subcellular location">
    <subcellularLocation>
        <location evidence="1">Membrane</location>
        <topology evidence="1">Multi-pass membrane protein</topology>
    </subcellularLocation>
</comment>
<dbReference type="InterPro" id="IPR029399">
    <property type="entry name" value="TMEM192"/>
</dbReference>
<dbReference type="GO" id="GO:0005770">
    <property type="term" value="C:late endosome"/>
    <property type="evidence" value="ECO:0000318"/>
    <property type="project" value="GO_Central"/>
</dbReference>